<keyword evidence="1" id="KW-0472">Membrane</keyword>
<protein>
    <submittedName>
        <fullName evidence="2">Unannotated protein</fullName>
    </submittedName>
</protein>
<sequence>MFVGLGTVINVSAIIAGSLLGLLVGGRFKESTRNLITSTLGFITLLAAVDSIKNVWNQQLASAFPRGWTMLVILFSLLCGALIGSWLGLEDRLESLGHTLKDKLDKNGTSPFVEGFVAASLLFVIGPMAILGSISDGMGTGIDQLVLKSILDGITSIAFAASLGWGVAVSALPVGIYQGLWTAVGLFLGKVLPDYQILTMTAVGGILLLGISFRLIKIAQIQVGNLLPALFLAPIFAALVHQFA</sequence>
<name>A0A6J6BRS0_9ZZZZ</name>
<reference evidence="2" key="1">
    <citation type="submission" date="2020-05" db="EMBL/GenBank/DDBJ databases">
        <authorList>
            <person name="Chiriac C."/>
            <person name="Salcher M."/>
            <person name="Ghai R."/>
            <person name="Kavagutti S V."/>
        </authorList>
    </citation>
    <scope>NUCLEOTIDE SEQUENCE</scope>
</reference>
<keyword evidence="1" id="KW-1133">Transmembrane helix</keyword>
<evidence type="ECO:0000313" key="4">
    <source>
        <dbReference type="EMBL" id="CAB4613405.1"/>
    </source>
</evidence>
<gene>
    <name evidence="2" type="ORF">UFOPK1380_01051</name>
    <name evidence="3" type="ORF">UFOPK1778_01008</name>
    <name evidence="4" type="ORF">UFOPK1863_00550</name>
    <name evidence="5" type="ORF">UFOPK2689_00292</name>
    <name evidence="6" type="ORF">UFOPK3555_00480</name>
</gene>
<keyword evidence="1" id="KW-0812">Transmembrane</keyword>
<proteinExistence type="predicted"/>
<feature type="transmembrane region" description="Helical" evidence="1">
    <location>
        <begin position="7"/>
        <end position="28"/>
    </location>
</feature>
<feature type="transmembrane region" description="Helical" evidence="1">
    <location>
        <begin position="68"/>
        <end position="89"/>
    </location>
</feature>
<feature type="transmembrane region" description="Helical" evidence="1">
    <location>
        <begin position="153"/>
        <end position="177"/>
    </location>
</feature>
<feature type="transmembrane region" description="Helical" evidence="1">
    <location>
        <begin position="197"/>
        <end position="216"/>
    </location>
</feature>
<evidence type="ECO:0000313" key="2">
    <source>
        <dbReference type="EMBL" id="CAB4541123.1"/>
    </source>
</evidence>
<evidence type="ECO:0000313" key="3">
    <source>
        <dbReference type="EMBL" id="CAB4596750.1"/>
    </source>
</evidence>
<dbReference type="AlphaFoldDB" id="A0A6J6BRS0"/>
<dbReference type="EMBL" id="CAEZYL010000008">
    <property type="protein sequence ID" value="CAB4717334.1"/>
    <property type="molecule type" value="Genomic_DNA"/>
</dbReference>
<evidence type="ECO:0000313" key="6">
    <source>
        <dbReference type="EMBL" id="CAB4892783.1"/>
    </source>
</evidence>
<dbReference type="PANTHER" id="PTHR36111:SF2">
    <property type="entry name" value="INNER MEMBRANE PROTEIN"/>
    <property type="match status" value="1"/>
</dbReference>
<dbReference type="EMBL" id="CAEZUY010000038">
    <property type="protein sequence ID" value="CAB4613405.1"/>
    <property type="molecule type" value="Genomic_DNA"/>
</dbReference>
<dbReference type="PANTHER" id="PTHR36111">
    <property type="entry name" value="INNER MEMBRANE PROTEIN-RELATED"/>
    <property type="match status" value="1"/>
</dbReference>
<evidence type="ECO:0000313" key="5">
    <source>
        <dbReference type="EMBL" id="CAB4717334.1"/>
    </source>
</evidence>
<dbReference type="EMBL" id="CAEZUD010000062">
    <property type="protein sequence ID" value="CAB4596750.1"/>
    <property type="molecule type" value="Genomic_DNA"/>
</dbReference>
<dbReference type="InterPro" id="IPR007563">
    <property type="entry name" value="DUF554"/>
</dbReference>
<accession>A0A6J6BRS0</accession>
<organism evidence="2">
    <name type="scientific">freshwater metagenome</name>
    <dbReference type="NCBI Taxonomy" id="449393"/>
    <lineage>
        <taxon>unclassified sequences</taxon>
        <taxon>metagenomes</taxon>
        <taxon>ecological metagenomes</taxon>
    </lineage>
</organism>
<evidence type="ECO:0000256" key="1">
    <source>
        <dbReference type="SAM" id="Phobius"/>
    </source>
</evidence>
<dbReference type="Pfam" id="PF04474">
    <property type="entry name" value="DUF554"/>
    <property type="match status" value="1"/>
</dbReference>
<dbReference type="EMBL" id="CAFBME010000035">
    <property type="protein sequence ID" value="CAB4892783.1"/>
    <property type="molecule type" value="Genomic_DNA"/>
</dbReference>
<dbReference type="EMBL" id="CAEZSC010000075">
    <property type="protein sequence ID" value="CAB4541123.1"/>
    <property type="molecule type" value="Genomic_DNA"/>
</dbReference>
<feature type="transmembrane region" description="Helical" evidence="1">
    <location>
        <begin position="109"/>
        <end position="132"/>
    </location>
</feature>
<feature type="transmembrane region" description="Helical" evidence="1">
    <location>
        <begin position="223"/>
        <end position="243"/>
    </location>
</feature>